<dbReference type="KEGG" id="beq:BEWA_027490"/>
<feature type="compositionally biased region" description="Polar residues" evidence="1">
    <location>
        <begin position="374"/>
        <end position="383"/>
    </location>
</feature>
<feature type="compositionally biased region" description="Low complexity" evidence="1">
    <location>
        <begin position="435"/>
        <end position="448"/>
    </location>
</feature>
<evidence type="ECO:0000256" key="2">
    <source>
        <dbReference type="SAM" id="Phobius"/>
    </source>
</evidence>
<proteinExistence type="predicted"/>
<dbReference type="Proteomes" id="UP000031512">
    <property type="component" value="Chromosome 1"/>
</dbReference>
<organism evidence="3 4">
    <name type="scientific">Theileria equi strain WA</name>
    <dbReference type="NCBI Taxonomy" id="1537102"/>
    <lineage>
        <taxon>Eukaryota</taxon>
        <taxon>Sar</taxon>
        <taxon>Alveolata</taxon>
        <taxon>Apicomplexa</taxon>
        <taxon>Aconoidasida</taxon>
        <taxon>Piroplasmida</taxon>
        <taxon>Theileriidae</taxon>
        <taxon>Theileria</taxon>
    </lineage>
</organism>
<feature type="compositionally biased region" description="Polar residues" evidence="1">
    <location>
        <begin position="408"/>
        <end position="422"/>
    </location>
</feature>
<keyword evidence="2" id="KW-0472">Membrane</keyword>
<sequence length="565" mass="61683">MAEDPPPVTIYLSKNKEIPPEYRDDGSGKLIKVTRDEEPPISNFTRYTHKDKDSDGISPFTLKEIWNDQNKPIAEINGTSNVTSVEAYYWKHNKTKVLIVGITTTDRGTTYYGNRKSADGNNEWTRLHGGSQPNLINNDLERTLDDLVCSNYDAVTLDLSKGTSMGDQKPYCCRCTYHGPKGAQRTVSLFSGNIKVNGRKIEYYKHTVKTGYRVAKIRYYDKGEGTIDTNNPDNRRRIKSPELAFPTSEIRSVSAFYCGGNPELIYFEGNGSNGTNKWYKKPPGNTNGDEDWTEVLLDLKSITPGELSRNTECETYNKIANELSCASTVTCPTTSTVTVDYEPTQPSSQQEAFAGERKQKSKTEGVRREKQKQSESSPRSSNVADPRTDELNGIGDDKPKETLRGGSDPNTWLQVTAASQTYRGPEDGDSGGNGHPAPAGPGDSASGGKANGVSETPPVPPAQGGQSEPTTTTTHTEPSHPTPRSASAPDGTHAKVTDPVSGAILAGAGYFFATSAGSGAAGFLGYKSYKFYQSFKGDPWVIYGYPMDIMRILMDYLVDAKNAPL</sequence>
<dbReference type="GeneID" id="15806087"/>
<feature type="transmembrane region" description="Helical" evidence="2">
    <location>
        <begin position="503"/>
        <end position="526"/>
    </location>
</feature>
<feature type="region of interest" description="Disordered" evidence="1">
    <location>
        <begin position="15"/>
        <end position="43"/>
    </location>
</feature>
<dbReference type="VEuPathDB" id="PiroplasmaDB:BEWA_027490"/>
<reference evidence="3 4" key="1">
    <citation type="journal article" date="2012" name="BMC Genomics">
        <title>Comparative genomic analysis and phylogenetic position of Theileria equi.</title>
        <authorList>
            <person name="Kappmeyer L.S."/>
            <person name="Thiagarajan M."/>
            <person name="Herndon D.R."/>
            <person name="Ramsay J.D."/>
            <person name="Caler E."/>
            <person name="Djikeng A."/>
            <person name="Gillespie J.J."/>
            <person name="Lau A.O."/>
            <person name="Roalson E.H."/>
            <person name="Silva J.C."/>
            <person name="Silva M.G."/>
            <person name="Suarez C.E."/>
            <person name="Ueti M.W."/>
            <person name="Nene V.M."/>
            <person name="Mealey R.H."/>
            <person name="Knowles D.P."/>
            <person name="Brayton K.A."/>
        </authorList>
    </citation>
    <scope>NUCLEOTIDE SEQUENCE [LARGE SCALE GENOMIC DNA]</scope>
    <source>
        <strain evidence="3 4">WA</strain>
    </source>
</reference>
<gene>
    <name evidence="3" type="ORF">BEWA_027490</name>
</gene>
<keyword evidence="2" id="KW-0812">Transmembrane</keyword>
<feature type="compositionally biased region" description="Basic and acidic residues" evidence="1">
    <location>
        <begin position="15"/>
        <end position="38"/>
    </location>
</feature>
<protein>
    <submittedName>
        <fullName evidence="3">Uncharacterized protein</fullName>
    </submittedName>
</protein>
<feature type="compositionally biased region" description="Basic and acidic residues" evidence="1">
    <location>
        <begin position="386"/>
        <end position="403"/>
    </location>
</feature>
<feature type="region of interest" description="Disordered" evidence="1">
    <location>
        <begin position="338"/>
        <end position="495"/>
    </location>
</feature>
<dbReference type="AlphaFoldDB" id="L0AWI9"/>
<name>L0AWI9_THEEQ</name>
<keyword evidence="4" id="KW-1185">Reference proteome</keyword>
<feature type="compositionally biased region" description="Low complexity" evidence="1">
    <location>
        <begin position="467"/>
        <end position="476"/>
    </location>
</feature>
<evidence type="ECO:0000256" key="1">
    <source>
        <dbReference type="SAM" id="MobiDB-lite"/>
    </source>
</evidence>
<feature type="compositionally biased region" description="Basic and acidic residues" evidence="1">
    <location>
        <begin position="354"/>
        <end position="373"/>
    </location>
</feature>
<accession>L0AWI9</accession>
<dbReference type="STRING" id="1537102.L0AWI9"/>
<keyword evidence="2" id="KW-1133">Transmembrane helix</keyword>
<dbReference type="EMBL" id="CP001669">
    <property type="protein sequence ID" value="AFZ79900.1"/>
    <property type="molecule type" value="Genomic_DNA"/>
</dbReference>
<dbReference type="RefSeq" id="XP_004829566.1">
    <property type="nucleotide sequence ID" value="XM_004829509.1"/>
</dbReference>
<evidence type="ECO:0000313" key="3">
    <source>
        <dbReference type="EMBL" id="AFZ79900.1"/>
    </source>
</evidence>
<evidence type="ECO:0000313" key="4">
    <source>
        <dbReference type="Proteomes" id="UP000031512"/>
    </source>
</evidence>